<gene>
    <name evidence="2" type="ORF">GOQ27_13480</name>
</gene>
<dbReference type="RefSeq" id="WP_203367398.1">
    <property type="nucleotide sequence ID" value="NZ_WSFT01000050.1"/>
</dbReference>
<organism evidence="2 3">
    <name type="scientific">Anaeromonas frigoriresistens</name>
    <dbReference type="NCBI Taxonomy" id="2683708"/>
    <lineage>
        <taxon>Bacteria</taxon>
        <taxon>Bacillati</taxon>
        <taxon>Bacillota</taxon>
        <taxon>Tissierellia</taxon>
        <taxon>Tissierellales</taxon>
        <taxon>Thermohalobacteraceae</taxon>
        <taxon>Anaeromonas</taxon>
    </lineage>
</organism>
<feature type="transmembrane region" description="Helical" evidence="1">
    <location>
        <begin position="16"/>
        <end position="35"/>
    </location>
</feature>
<keyword evidence="1" id="KW-0812">Transmembrane</keyword>
<keyword evidence="3" id="KW-1185">Reference proteome</keyword>
<dbReference type="AlphaFoldDB" id="A0A942Z7E6"/>
<feature type="transmembrane region" description="Helical" evidence="1">
    <location>
        <begin position="47"/>
        <end position="71"/>
    </location>
</feature>
<name>A0A942Z7E6_9FIRM</name>
<keyword evidence="1" id="KW-1133">Transmembrane helix</keyword>
<proteinExistence type="predicted"/>
<accession>A0A942Z7E6</accession>
<evidence type="ECO:0000256" key="1">
    <source>
        <dbReference type="SAM" id="Phobius"/>
    </source>
</evidence>
<keyword evidence="1" id="KW-0472">Membrane</keyword>
<dbReference type="EMBL" id="WSFT01000050">
    <property type="protein sequence ID" value="MBS4539481.1"/>
    <property type="molecule type" value="Genomic_DNA"/>
</dbReference>
<evidence type="ECO:0000313" key="2">
    <source>
        <dbReference type="EMBL" id="MBS4539481.1"/>
    </source>
</evidence>
<protein>
    <submittedName>
        <fullName evidence="2">Uncharacterized protein</fullName>
    </submittedName>
</protein>
<feature type="transmembrane region" description="Helical" evidence="1">
    <location>
        <begin position="110"/>
        <end position="128"/>
    </location>
</feature>
<sequence length="140" mass="16303">MKNDERVNADVKIAKSIGYTIFWFGIFAVLLYRWFVLDQTLMDTLDFFLVWFIASLAQFFALAIKGIPITYPVSMNKKEQRYFVFLVPLLTGILSAIIVFSKIGMDIKRILGGFTVTFFGTLFLFFLYKIIIHLWEKSNT</sequence>
<evidence type="ECO:0000313" key="3">
    <source>
        <dbReference type="Proteomes" id="UP000724672"/>
    </source>
</evidence>
<reference evidence="2" key="1">
    <citation type="submission" date="2019-12" db="EMBL/GenBank/DDBJ databases">
        <title>Clostridiaceae gen. nov. sp. nov., isolated from sediment in Xinjiang, China.</title>
        <authorList>
            <person name="Zhang R."/>
        </authorList>
    </citation>
    <scope>NUCLEOTIDE SEQUENCE</scope>
    <source>
        <strain evidence="2">D2Q-11</strain>
    </source>
</reference>
<comment type="caution">
    <text evidence="2">The sequence shown here is derived from an EMBL/GenBank/DDBJ whole genome shotgun (WGS) entry which is preliminary data.</text>
</comment>
<feature type="transmembrane region" description="Helical" evidence="1">
    <location>
        <begin position="83"/>
        <end position="104"/>
    </location>
</feature>
<dbReference type="Proteomes" id="UP000724672">
    <property type="component" value="Unassembled WGS sequence"/>
</dbReference>